<comment type="caution">
    <text evidence="1">The sequence shown here is derived from an EMBL/GenBank/DDBJ whole genome shotgun (WGS) entry which is preliminary data.</text>
</comment>
<evidence type="ECO:0000313" key="1">
    <source>
        <dbReference type="EMBL" id="CAE8641058.1"/>
    </source>
</evidence>
<accession>A0A813HRV0</accession>
<organism evidence="1 2">
    <name type="scientific">Polarella glacialis</name>
    <name type="common">Dinoflagellate</name>
    <dbReference type="NCBI Taxonomy" id="89957"/>
    <lineage>
        <taxon>Eukaryota</taxon>
        <taxon>Sar</taxon>
        <taxon>Alveolata</taxon>
        <taxon>Dinophyceae</taxon>
        <taxon>Suessiales</taxon>
        <taxon>Suessiaceae</taxon>
        <taxon>Polarella</taxon>
    </lineage>
</organism>
<dbReference type="EMBL" id="CAJNNV010032794">
    <property type="protein sequence ID" value="CAE8641058.1"/>
    <property type="molecule type" value="Genomic_DNA"/>
</dbReference>
<sequence>MESLGFCTLCFDFGEFLHFLTHWGQCAFRLRHSAAVETTRKRALAPAELRGRRRLLQGRHCAVQGLLVGASWVTVLPVRPWVVGNCKCDAVVLFQAECEGLVFAKQSFLRAPRLANISHTSGAEQTGRQITTLVRVGSGQNKCFARPSSWCHRGFETVRLTICWDGDG</sequence>
<keyword evidence="2" id="KW-1185">Reference proteome</keyword>
<gene>
    <name evidence="1" type="ORF">PGLA1383_LOCUS55783</name>
</gene>
<reference evidence="1" key="1">
    <citation type="submission" date="2021-02" db="EMBL/GenBank/DDBJ databases">
        <authorList>
            <person name="Dougan E. K."/>
            <person name="Rhodes N."/>
            <person name="Thang M."/>
            <person name="Chan C."/>
        </authorList>
    </citation>
    <scope>NUCLEOTIDE SEQUENCE</scope>
</reference>
<dbReference type="Proteomes" id="UP000654075">
    <property type="component" value="Unassembled WGS sequence"/>
</dbReference>
<protein>
    <submittedName>
        <fullName evidence="1">Uncharacterized protein</fullName>
    </submittedName>
</protein>
<evidence type="ECO:0000313" key="2">
    <source>
        <dbReference type="Proteomes" id="UP000654075"/>
    </source>
</evidence>
<name>A0A813HRV0_POLGL</name>
<proteinExistence type="predicted"/>
<dbReference type="AlphaFoldDB" id="A0A813HRV0"/>